<dbReference type="SMART" id="SM00327">
    <property type="entry name" value="VWA"/>
    <property type="match status" value="1"/>
</dbReference>
<dbReference type="PROSITE" id="PS50234">
    <property type="entry name" value="VWFA"/>
    <property type="match status" value="1"/>
</dbReference>
<dbReference type="Gene3D" id="2.120.10.80">
    <property type="entry name" value="Kelch-type beta propeller"/>
    <property type="match status" value="1"/>
</dbReference>
<dbReference type="SUPFAM" id="SSF53300">
    <property type="entry name" value="vWA-like"/>
    <property type="match status" value="1"/>
</dbReference>
<feature type="non-terminal residue" evidence="4">
    <location>
        <position position="1"/>
    </location>
</feature>
<dbReference type="InterPro" id="IPR002035">
    <property type="entry name" value="VWF_A"/>
</dbReference>
<comment type="caution">
    <text evidence="4">The sequence shown here is derived from an EMBL/GenBank/DDBJ whole genome shotgun (WGS) entry which is preliminary data.</text>
</comment>
<evidence type="ECO:0000256" key="2">
    <source>
        <dbReference type="SAM" id="Coils"/>
    </source>
</evidence>
<evidence type="ECO:0000256" key="1">
    <source>
        <dbReference type="ARBA" id="ARBA00022441"/>
    </source>
</evidence>
<accession>A0A7D9ETC3</accession>
<feature type="coiled-coil region" evidence="2">
    <location>
        <begin position="61"/>
        <end position="119"/>
    </location>
</feature>
<keyword evidence="5" id="KW-1185">Reference proteome</keyword>
<dbReference type="PANTHER" id="PTHR46530:SF1">
    <property type="entry name" value="PROTEIN MONO-ADP-RIBOSYLTRANSFERASE PARP4"/>
    <property type="match status" value="1"/>
</dbReference>
<dbReference type="InterPro" id="IPR015915">
    <property type="entry name" value="Kelch-typ_b-propeller"/>
</dbReference>
<dbReference type="AlphaFoldDB" id="A0A7D9ETC3"/>
<name>A0A7D9ETC3_PARCT</name>
<organism evidence="4 5">
    <name type="scientific">Paramuricea clavata</name>
    <name type="common">Red gorgonian</name>
    <name type="synonym">Violescent sea-whip</name>
    <dbReference type="NCBI Taxonomy" id="317549"/>
    <lineage>
        <taxon>Eukaryota</taxon>
        <taxon>Metazoa</taxon>
        <taxon>Cnidaria</taxon>
        <taxon>Anthozoa</taxon>
        <taxon>Octocorallia</taxon>
        <taxon>Malacalcyonacea</taxon>
        <taxon>Plexauridae</taxon>
        <taxon>Paramuricea</taxon>
    </lineage>
</organism>
<dbReference type="InterPro" id="IPR006652">
    <property type="entry name" value="Kelch_1"/>
</dbReference>
<dbReference type="SMART" id="SM00609">
    <property type="entry name" value="VIT"/>
    <property type="match status" value="1"/>
</dbReference>
<proteinExistence type="predicted"/>
<dbReference type="Proteomes" id="UP001152795">
    <property type="component" value="Unassembled WGS sequence"/>
</dbReference>
<keyword evidence="2" id="KW-0175">Coiled coil</keyword>
<feature type="region of interest" description="Disordered" evidence="3">
    <location>
        <begin position="1171"/>
        <end position="1244"/>
    </location>
</feature>
<dbReference type="EMBL" id="CACRXK020009152">
    <property type="protein sequence ID" value="CAB4016527.1"/>
    <property type="molecule type" value="Genomic_DNA"/>
</dbReference>
<gene>
    <name evidence="4" type="ORF">PACLA_8A040258</name>
</gene>
<feature type="compositionally biased region" description="Basic residues" evidence="3">
    <location>
        <begin position="1174"/>
        <end position="1183"/>
    </location>
</feature>
<dbReference type="Pfam" id="PF13768">
    <property type="entry name" value="VWA_3"/>
    <property type="match status" value="1"/>
</dbReference>
<evidence type="ECO:0000256" key="3">
    <source>
        <dbReference type="SAM" id="MobiDB-lite"/>
    </source>
</evidence>
<dbReference type="GO" id="GO:0003950">
    <property type="term" value="F:NAD+ poly-ADP-ribosyltransferase activity"/>
    <property type="evidence" value="ECO:0007669"/>
    <property type="project" value="InterPro"/>
</dbReference>
<dbReference type="Gene3D" id="3.40.50.410">
    <property type="entry name" value="von Willebrand factor, type A domain"/>
    <property type="match status" value="1"/>
</dbReference>
<reference evidence="4" key="1">
    <citation type="submission" date="2020-04" db="EMBL/GenBank/DDBJ databases">
        <authorList>
            <person name="Alioto T."/>
            <person name="Alioto T."/>
            <person name="Gomez Garrido J."/>
        </authorList>
    </citation>
    <scope>NUCLEOTIDE SEQUENCE</scope>
    <source>
        <strain evidence="4">A484AB</strain>
    </source>
</reference>
<feature type="non-terminal residue" evidence="4">
    <location>
        <position position="1257"/>
    </location>
</feature>
<evidence type="ECO:0000313" key="4">
    <source>
        <dbReference type="EMBL" id="CAB4016527.1"/>
    </source>
</evidence>
<dbReference type="PANTHER" id="PTHR46530">
    <property type="entry name" value="PROTEIN MONO-ADP-RIBOSYLTRANSFERASE PARP4"/>
    <property type="match status" value="1"/>
</dbReference>
<evidence type="ECO:0000313" key="5">
    <source>
        <dbReference type="Proteomes" id="UP001152795"/>
    </source>
</evidence>
<dbReference type="Pfam" id="PF01344">
    <property type="entry name" value="Kelch_1"/>
    <property type="match status" value="1"/>
</dbReference>
<dbReference type="Pfam" id="PF08487">
    <property type="entry name" value="VIT"/>
    <property type="match status" value="1"/>
</dbReference>
<dbReference type="SUPFAM" id="SSF117281">
    <property type="entry name" value="Kelch motif"/>
    <property type="match status" value="1"/>
</dbReference>
<dbReference type="GO" id="GO:0005737">
    <property type="term" value="C:cytoplasm"/>
    <property type="evidence" value="ECO:0007669"/>
    <property type="project" value="TreeGrafter"/>
</dbReference>
<dbReference type="InterPro" id="IPR036465">
    <property type="entry name" value="vWFA_dom_sf"/>
</dbReference>
<sequence length="1257" mass="142050">RLTSTQNLLCYLIRNKNGVKYGFTRFYELTVETLADPPRMRDLVHHQSELCEFRKLKCHSCGEMTKTLADMEERMANVEKNIATNMVRKETMVTMETHMKNMQTNMANMETRMANVERNMVGIKTYMEGKFEGLKTALIEGFDEMKDVLVKMEDKIEENPRKVRNTASEMFNWRQRTWSPLQSLPKTREGATSFVHNNHVTIAGGYCFDYVDDMIRMNINPNPDLSMHWISGGGERKGASDYIHEVQLVSSYTVKTLSRMPEPRRDHSTQLFDDNLLIVGGRTTNRYQDSLSSVVLYDIKKNKYKQLAPLPYEAALINMSVKAFNFGKLNKFKVHSVSSELFFLEVQGSRSKVQGPRSSKDHLLLIQCYYRRKTKLTLFILDSSVQSKVQENILCEPTTAISLDEKAVSSEEEEDIPNITTSDIENLEDPLDKVKPGLRFEGDTLVPLQCVHIRAKLLDLCAKVVVMQVYNNSSSKPIEAKYVFPLDDMAAVCGFEAFINGKHIVGEVKEKEEAHREYKKAISEGHGAYLMDEETPDVFTVSVGNIPPGATVLIKITYVAELPVEDENIVFSLPGSLAPWSRDQALKDRTQDVLESVKVDVNNPCELSIHVAVEMPFDIRTLDCPTHDVKMKKTAAKAVIQMKADQDLGTGFQLLVGLAEIHVPRMWVERLPEDSDSQACMLSFYPEFEAEPMDNIEYVFLLDVSCSMKGTPLENAKKILLLTLHKLPTNSRFNVIAFGSHWLELFPASAQKSEESLKDAATFIKRCSSDMGATDIWKVLKALSLLPVKADVHVRNVCLLSDGHVTEEELSLKLASHNHQQSRIFTFGVGSSANRYFLRTMAKVGAGASEYFDSKVKSKWQRKVQSLLSKSQQPVLTSVSVAWQQYDNDAPTPIQAPSQILSLFNGSRQVVYGFVPYCTQATLKAEINGKEISTMVSTSDLSITSGSTLHQLTARALINDWEEGLLAPDHLHHQAVKISRKDYIIEISKKHSVTSKFTSFVAIEKREEGETFDSAPDVEEILDGESVDILGYIGWLEDSEVEDEEEYASFGLFMDFDMPVYSLTTAGDIPVYSKSSHVDEDEDLYEDLLCEEMDEPRFDDVVIDSRVAELTKLAGEISAEVSSQAILTNAISDDYRGRPMEVMSDDDYFFVSDSSDSEWSDSDGLGEKLQSSVIKKKKAPNKKKPPEPEQETYEPLDQPPRHPKKPAVKPPVEIEQENYEPPELQRRNKPVVAMDPEENYEDPNQISGYYYSIRCCQ</sequence>
<keyword evidence="1" id="KW-0880">Kelch repeat</keyword>
<dbReference type="PROSITE" id="PS51468">
    <property type="entry name" value="VIT"/>
    <property type="match status" value="1"/>
</dbReference>
<dbReference type="InterPro" id="IPR013694">
    <property type="entry name" value="VIT"/>
</dbReference>
<protein>
    <submittedName>
        <fullName evidence="4">Poly [ADP-ribose] polymerase 4-like</fullName>
    </submittedName>
</protein>
<dbReference type="InterPro" id="IPR031273">
    <property type="entry name" value="PARP4"/>
</dbReference>
<dbReference type="OrthoDB" id="1729737at2759"/>